<dbReference type="PANTHER" id="PTHR36322">
    <property type="entry name" value="TRANSMEMBRANE PROTEIN"/>
    <property type="match status" value="1"/>
</dbReference>
<keyword evidence="4" id="KW-1185">Reference proteome</keyword>
<comment type="caution">
    <text evidence="3">The sequence shown here is derived from an EMBL/GenBank/DDBJ whole genome shotgun (WGS) entry which is preliminary data.</text>
</comment>
<keyword evidence="2" id="KW-0812">Transmembrane</keyword>
<dbReference type="FunCoup" id="A0A7J7CCU9">
    <property type="interactions" value="4"/>
</dbReference>
<name>A0A7J7CCU9_TRIWF</name>
<dbReference type="PANTHER" id="PTHR36322:SF3">
    <property type="entry name" value="TRANSMEMBRANE PROTEIN"/>
    <property type="match status" value="1"/>
</dbReference>
<evidence type="ECO:0008006" key="5">
    <source>
        <dbReference type="Google" id="ProtNLM"/>
    </source>
</evidence>
<evidence type="ECO:0000313" key="3">
    <source>
        <dbReference type="EMBL" id="KAF5731556.1"/>
    </source>
</evidence>
<dbReference type="AlphaFoldDB" id="A0A7J7CCU9"/>
<dbReference type="InParanoid" id="A0A7J7CCU9"/>
<keyword evidence="2" id="KW-1133">Transmembrane helix</keyword>
<evidence type="ECO:0000313" key="4">
    <source>
        <dbReference type="Proteomes" id="UP000593562"/>
    </source>
</evidence>
<evidence type="ECO:0000256" key="2">
    <source>
        <dbReference type="SAM" id="Phobius"/>
    </source>
</evidence>
<feature type="transmembrane region" description="Helical" evidence="2">
    <location>
        <begin position="96"/>
        <end position="124"/>
    </location>
</feature>
<proteinExistence type="predicted"/>
<sequence length="198" mass="22559">MGHLELLQPNPAGEKKKKPKKKNNHMYKSKTPRSCGFESANPKTSSPPPHLPSRNEAGRTNHHNYSTNPPSMFERARQIMLIGASSCRLRTPWSRILFLLLCSPLLLPFLCATFPILCAAEVCIRLCRRRRKEFQKEEAEPLRRCEEGLCGDQEEEEVGLLQRYLEDQLMLVGSMYDCGDEFDDQNVDGDQIKSPLLG</sequence>
<accession>A0A7J7CCU9</accession>
<dbReference type="EMBL" id="JAAARO010000018">
    <property type="protein sequence ID" value="KAF5731556.1"/>
    <property type="molecule type" value="Genomic_DNA"/>
</dbReference>
<evidence type="ECO:0000256" key="1">
    <source>
        <dbReference type="SAM" id="MobiDB-lite"/>
    </source>
</evidence>
<gene>
    <name evidence="3" type="ORF">HS088_TW18G00236</name>
</gene>
<protein>
    <recommendedName>
        <fullName evidence="5">Transmembrane protein</fullName>
    </recommendedName>
</protein>
<dbReference type="Proteomes" id="UP000593562">
    <property type="component" value="Unassembled WGS sequence"/>
</dbReference>
<organism evidence="3 4">
    <name type="scientific">Tripterygium wilfordii</name>
    <name type="common">Thunder God vine</name>
    <dbReference type="NCBI Taxonomy" id="458696"/>
    <lineage>
        <taxon>Eukaryota</taxon>
        <taxon>Viridiplantae</taxon>
        <taxon>Streptophyta</taxon>
        <taxon>Embryophyta</taxon>
        <taxon>Tracheophyta</taxon>
        <taxon>Spermatophyta</taxon>
        <taxon>Magnoliopsida</taxon>
        <taxon>eudicotyledons</taxon>
        <taxon>Gunneridae</taxon>
        <taxon>Pentapetalae</taxon>
        <taxon>rosids</taxon>
        <taxon>fabids</taxon>
        <taxon>Celastrales</taxon>
        <taxon>Celastraceae</taxon>
        <taxon>Tripterygium</taxon>
    </lineage>
</organism>
<reference evidence="3 4" key="1">
    <citation type="journal article" date="2020" name="Nat. Commun.">
        <title>Genome of Tripterygium wilfordii and identification of cytochrome P450 involved in triptolide biosynthesis.</title>
        <authorList>
            <person name="Tu L."/>
            <person name="Su P."/>
            <person name="Zhang Z."/>
            <person name="Gao L."/>
            <person name="Wang J."/>
            <person name="Hu T."/>
            <person name="Zhou J."/>
            <person name="Zhang Y."/>
            <person name="Zhao Y."/>
            <person name="Liu Y."/>
            <person name="Song Y."/>
            <person name="Tong Y."/>
            <person name="Lu Y."/>
            <person name="Yang J."/>
            <person name="Xu C."/>
            <person name="Jia M."/>
            <person name="Peters R.J."/>
            <person name="Huang L."/>
            <person name="Gao W."/>
        </authorList>
    </citation>
    <scope>NUCLEOTIDE SEQUENCE [LARGE SCALE GENOMIC DNA]</scope>
    <source>
        <strain evidence="4">cv. XIE 37</strain>
        <tissue evidence="3">Leaf</tissue>
    </source>
</reference>
<feature type="region of interest" description="Disordered" evidence="1">
    <location>
        <begin position="1"/>
        <end position="70"/>
    </location>
</feature>
<feature type="compositionally biased region" description="Basic residues" evidence="1">
    <location>
        <begin position="15"/>
        <end position="31"/>
    </location>
</feature>
<keyword evidence="2" id="KW-0472">Membrane</keyword>